<accession>A0A8J2LK19</accession>
<name>A0A8J2LK19_9HEXA</name>
<dbReference type="EMBL" id="CAJVCH010569857">
    <property type="protein sequence ID" value="CAG7833378.1"/>
    <property type="molecule type" value="Genomic_DNA"/>
</dbReference>
<dbReference type="Proteomes" id="UP000708208">
    <property type="component" value="Unassembled WGS sequence"/>
</dbReference>
<reference evidence="1" key="1">
    <citation type="submission" date="2021-06" db="EMBL/GenBank/DDBJ databases">
        <authorList>
            <person name="Hodson N. C."/>
            <person name="Mongue J. A."/>
            <person name="Jaron S. K."/>
        </authorList>
    </citation>
    <scope>NUCLEOTIDE SEQUENCE</scope>
</reference>
<organism evidence="1 2">
    <name type="scientific">Allacma fusca</name>
    <dbReference type="NCBI Taxonomy" id="39272"/>
    <lineage>
        <taxon>Eukaryota</taxon>
        <taxon>Metazoa</taxon>
        <taxon>Ecdysozoa</taxon>
        <taxon>Arthropoda</taxon>
        <taxon>Hexapoda</taxon>
        <taxon>Collembola</taxon>
        <taxon>Symphypleona</taxon>
        <taxon>Sminthuridae</taxon>
        <taxon>Allacma</taxon>
    </lineage>
</organism>
<evidence type="ECO:0000313" key="1">
    <source>
        <dbReference type="EMBL" id="CAG7833378.1"/>
    </source>
</evidence>
<evidence type="ECO:0000313" key="2">
    <source>
        <dbReference type="Proteomes" id="UP000708208"/>
    </source>
</evidence>
<protein>
    <submittedName>
        <fullName evidence="1">Uncharacterized protein</fullName>
    </submittedName>
</protein>
<proteinExistence type="predicted"/>
<dbReference type="AlphaFoldDB" id="A0A8J2LK19"/>
<comment type="caution">
    <text evidence="1">The sequence shown here is derived from an EMBL/GenBank/DDBJ whole genome shotgun (WGS) entry which is preliminary data.</text>
</comment>
<gene>
    <name evidence="1" type="ORF">AFUS01_LOCUS43010</name>
</gene>
<sequence length="69" mass="7971">MTSQMSGLGWKNYLKYEIAPRNCSIGLPFDQRDKSMYLVGSESSFIHLALLFRHYSFLRLMIVTKSVPP</sequence>
<keyword evidence="2" id="KW-1185">Reference proteome</keyword>